<evidence type="ECO:0000256" key="1">
    <source>
        <dbReference type="SAM" id="MobiDB-lite"/>
    </source>
</evidence>
<feature type="compositionally biased region" description="Low complexity" evidence="1">
    <location>
        <begin position="32"/>
        <end position="54"/>
    </location>
</feature>
<gene>
    <name evidence="2" type="ORF">GCM10010439_04330</name>
</gene>
<organism evidence="2 3">
    <name type="scientific">Actinocorallia aurantiaca</name>
    <dbReference type="NCBI Taxonomy" id="46204"/>
    <lineage>
        <taxon>Bacteria</taxon>
        <taxon>Bacillati</taxon>
        <taxon>Actinomycetota</taxon>
        <taxon>Actinomycetes</taxon>
        <taxon>Streptosporangiales</taxon>
        <taxon>Thermomonosporaceae</taxon>
        <taxon>Actinocorallia</taxon>
    </lineage>
</organism>
<dbReference type="PROSITE" id="PS51257">
    <property type="entry name" value="PROKAR_LIPOPROTEIN"/>
    <property type="match status" value="1"/>
</dbReference>
<evidence type="ECO:0000313" key="3">
    <source>
        <dbReference type="Proteomes" id="UP001501842"/>
    </source>
</evidence>
<comment type="caution">
    <text evidence="2">The sequence shown here is derived from an EMBL/GenBank/DDBJ whole genome shotgun (WGS) entry which is preliminary data.</text>
</comment>
<keyword evidence="3" id="KW-1185">Reference proteome</keyword>
<sequence>MPRLSLYAVSLATGLVLLSGCGLLDGADEKSSTSGTPSAPAAPTDADAVPATPSGSDPAQPAPAGGFESPQAAVQALIDAWNKGDKQAALKAAGPNTVEKVFAGVVNVDAKIEGCQKGSESGVSYAWDCYYRYDGGSSHFYVDPYPATKWRVVNFTQVAD</sequence>
<proteinExistence type="predicted"/>
<feature type="region of interest" description="Disordered" evidence="1">
    <location>
        <begin position="27"/>
        <end position="68"/>
    </location>
</feature>
<reference evidence="3" key="1">
    <citation type="journal article" date="2019" name="Int. J. Syst. Evol. Microbiol.">
        <title>The Global Catalogue of Microorganisms (GCM) 10K type strain sequencing project: providing services to taxonomists for standard genome sequencing and annotation.</title>
        <authorList>
            <consortium name="The Broad Institute Genomics Platform"/>
            <consortium name="The Broad Institute Genome Sequencing Center for Infectious Disease"/>
            <person name="Wu L."/>
            <person name="Ma J."/>
        </authorList>
    </citation>
    <scope>NUCLEOTIDE SEQUENCE [LARGE SCALE GENOMIC DNA]</scope>
    <source>
        <strain evidence="3">JCM 8201</strain>
    </source>
</reference>
<protein>
    <recommendedName>
        <fullName evidence="4">Lipoprotein</fullName>
    </recommendedName>
</protein>
<dbReference type="EMBL" id="BAAATZ010000002">
    <property type="protein sequence ID" value="GAA2719229.1"/>
    <property type="molecule type" value="Genomic_DNA"/>
</dbReference>
<dbReference type="Proteomes" id="UP001501842">
    <property type="component" value="Unassembled WGS sequence"/>
</dbReference>
<name>A0ABP6GD00_9ACTN</name>
<evidence type="ECO:0008006" key="4">
    <source>
        <dbReference type="Google" id="ProtNLM"/>
    </source>
</evidence>
<accession>A0ABP6GD00</accession>
<evidence type="ECO:0000313" key="2">
    <source>
        <dbReference type="EMBL" id="GAA2719229.1"/>
    </source>
</evidence>
<dbReference type="RefSeq" id="WP_344448363.1">
    <property type="nucleotide sequence ID" value="NZ_BAAATZ010000002.1"/>
</dbReference>